<feature type="region of interest" description="Disordered" evidence="1">
    <location>
        <begin position="1774"/>
        <end position="1809"/>
    </location>
</feature>
<name>A0A2K3D216_CHLRE</name>
<feature type="compositionally biased region" description="Pro residues" evidence="1">
    <location>
        <begin position="1778"/>
        <end position="1807"/>
    </location>
</feature>
<proteinExistence type="predicted"/>
<evidence type="ECO:0000256" key="2">
    <source>
        <dbReference type="SAM" id="SignalP"/>
    </source>
</evidence>
<feature type="compositionally biased region" description="Pro residues" evidence="1">
    <location>
        <begin position="2010"/>
        <end position="2183"/>
    </location>
</feature>
<feature type="region of interest" description="Disordered" evidence="1">
    <location>
        <begin position="375"/>
        <end position="405"/>
    </location>
</feature>
<dbReference type="PROSITE" id="PS51212">
    <property type="entry name" value="WSC"/>
    <property type="match status" value="1"/>
</dbReference>
<protein>
    <recommendedName>
        <fullName evidence="3">WSC domain-containing protein</fullName>
    </recommendedName>
</protein>
<dbReference type="Pfam" id="PF01822">
    <property type="entry name" value="WSC"/>
    <property type="match status" value="1"/>
</dbReference>
<feature type="compositionally biased region" description="Pro residues" evidence="1">
    <location>
        <begin position="1531"/>
        <end position="1585"/>
    </location>
</feature>
<evidence type="ECO:0000313" key="5">
    <source>
        <dbReference type="Proteomes" id="UP000006906"/>
    </source>
</evidence>
<dbReference type="InterPro" id="IPR002889">
    <property type="entry name" value="WSC_carb-bd"/>
</dbReference>
<feature type="compositionally biased region" description="Pro residues" evidence="1">
    <location>
        <begin position="2340"/>
        <end position="2353"/>
    </location>
</feature>
<dbReference type="ExpressionAtlas" id="A0A2K3D216">
    <property type="expression patterns" value="differential"/>
</dbReference>
<dbReference type="OrthoDB" id="557557at2759"/>
<feature type="region of interest" description="Disordered" evidence="1">
    <location>
        <begin position="827"/>
        <end position="865"/>
    </location>
</feature>
<feature type="compositionally biased region" description="Pro residues" evidence="1">
    <location>
        <begin position="829"/>
        <end position="865"/>
    </location>
</feature>
<dbReference type="GO" id="GO:0007165">
    <property type="term" value="P:signal transduction"/>
    <property type="evidence" value="ECO:0000318"/>
    <property type="project" value="GO_Central"/>
</dbReference>
<feature type="compositionally biased region" description="Pro residues" evidence="1">
    <location>
        <begin position="1312"/>
        <end position="1339"/>
    </location>
</feature>
<feature type="compositionally biased region" description="Pro residues" evidence="1">
    <location>
        <begin position="2316"/>
        <end position="2326"/>
    </location>
</feature>
<dbReference type="Proteomes" id="UP000006906">
    <property type="component" value="Chromosome 12"/>
</dbReference>
<dbReference type="PANTHER" id="PTHR48234:SF1">
    <property type="entry name" value="SEA DOMAIN-CONTAINING PROTEIN-RELATED"/>
    <property type="match status" value="1"/>
</dbReference>
<feature type="compositionally biased region" description="Pro residues" evidence="1">
    <location>
        <begin position="1063"/>
        <end position="1115"/>
    </location>
</feature>
<feature type="region of interest" description="Disordered" evidence="1">
    <location>
        <begin position="2003"/>
        <end position="2191"/>
    </location>
</feature>
<dbReference type="GO" id="GO:0004888">
    <property type="term" value="F:transmembrane signaling receptor activity"/>
    <property type="evidence" value="ECO:0000318"/>
    <property type="project" value="GO_Central"/>
</dbReference>
<feature type="region of interest" description="Disordered" evidence="1">
    <location>
        <begin position="2311"/>
        <end position="2362"/>
    </location>
</feature>
<feature type="region of interest" description="Disordered" evidence="1">
    <location>
        <begin position="2272"/>
        <end position="2299"/>
    </location>
</feature>
<dbReference type="PRINTS" id="PR01217">
    <property type="entry name" value="PRICHEXTENSN"/>
</dbReference>
<dbReference type="GeneID" id="5716722"/>
<feature type="region of interest" description="Disordered" evidence="1">
    <location>
        <begin position="1529"/>
        <end position="1587"/>
    </location>
</feature>
<organism evidence="4 5">
    <name type="scientific">Chlamydomonas reinhardtii</name>
    <name type="common">Chlamydomonas smithii</name>
    <dbReference type="NCBI Taxonomy" id="3055"/>
    <lineage>
        <taxon>Eukaryota</taxon>
        <taxon>Viridiplantae</taxon>
        <taxon>Chlorophyta</taxon>
        <taxon>core chlorophytes</taxon>
        <taxon>Chlorophyceae</taxon>
        <taxon>CS clade</taxon>
        <taxon>Chlamydomonadales</taxon>
        <taxon>Chlamydomonadaceae</taxon>
        <taxon>Chlamydomonas</taxon>
    </lineage>
</organism>
<dbReference type="GO" id="GO:0005886">
    <property type="term" value="C:plasma membrane"/>
    <property type="evidence" value="ECO:0000318"/>
    <property type="project" value="GO_Central"/>
</dbReference>
<evidence type="ECO:0000313" key="4">
    <source>
        <dbReference type="EMBL" id="PNW74586.1"/>
    </source>
</evidence>
<keyword evidence="5" id="KW-1185">Reference proteome</keyword>
<feature type="domain" description="WSC" evidence="3">
    <location>
        <begin position="2201"/>
        <end position="2302"/>
    </location>
</feature>
<dbReference type="InParanoid" id="A0A2K3D216"/>
<dbReference type="PANTHER" id="PTHR48234">
    <property type="entry name" value="GH09231P"/>
    <property type="match status" value="1"/>
</dbReference>
<keyword evidence="2" id="KW-0732">Signal</keyword>
<feature type="region of interest" description="Disordered" evidence="1">
    <location>
        <begin position="1308"/>
        <end position="1339"/>
    </location>
</feature>
<feature type="region of interest" description="Disordered" evidence="1">
    <location>
        <begin position="1058"/>
        <end position="1121"/>
    </location>
</feature>
<feature type="compositionally biased region" description="Pro residues" evidence="1">
    <location>
        <begin position="605"/>
        <end position="632"/>
    </location>
</feature>
<dbReference type="KEGG" id="cre:CHLRE_12g491952v5"/>
<feature type="compositionally biased region" description="Pro residues" evidence="1">
    <location>
        <begin position="380"/>
        <end position="402"/>
    </location>
</feature>
<reference evidence="4 5" key="1">
    <citation type="journal article" date="2007" name="Science">
        <title>The Chlamydomonas genome reveals the evolution of key animal and plant functions.</title>
        <authorList>
            <person name="Merchant S.S."/>
            <person name="Prochnik S.E."/>
            <person name="Vallon O."/>
            <person name="Harris E.H."/>
            <person name="Karpowicz S.J."/>
            <person name="Witman G.B."/>
            <person name="Terry A."/>
            <person name="Salamov A."/>
            <person name="Fritz-Laylin L.K."/>
            <person name="Marechal-Drouard L."/>
            <person name="Marshall W.F."/>
            <person name="Qu L.H."/>
            <person name="Nelson D.R."/>
            <person name="Sanderfoot A.A."/>
            <person name="Spalding M.H."/>
            <person name="Kapitonov V.V."/>
            <person name="Ren Q."/>
            <person name="Ferris P."/>
            <person name="Lindquist E."/>
            <person name="Shapiro H."/>
            <person name="Lucas S.M."/>
            <person name="Grimwood J."/>
            <person name="Schmutz J."/>
            <person name="Cardol P."/>
            <person name="Cerutti H."/>
            <person name="Chanfreau G."/>
            <person name="Chen C.L."/>
            <person name="Cognat V."/>
            <person name="Croft M.T."/>
            <person name="Dent R."/>
            <person name="Dutcher S."/>
            <person name="Fernandez E."/>
            <person name="Fukuzawa H."/>
            <person name="Gonzalez-Ballester D."/>
            <person name="Gonzalez-Halphen D."/>
            <person name="Hallmann A."/>
            <person name="Hanikenne M."/>
            <person name="Hippler M."/>
            <person name="Inwood W."/>
            <person name="Jabbari K."/>
            <person name="Kalanon M."/>
            <person name="Kuras R."/>
            <person name="Lefebvre P.A."/>
            <person name="Lemaire S.D."/>
            <person name="Lobanov A.V."/>
            <person name="Lohr M."/>
            <person name="Manuell A."/>
            <person name="Meier I."/>
            <person name="Mets L."/>
            <person name="Mittag M."/>
            <person name="Mittelmeier T."/>
            <person name="Moroney J.V."/>
            <person name="Moseley J."/>
            <person name="Napoli C."/>
            <person name="Nedelcu A.M."/>
            <person name="Niyogi K."/>
            <person name="Novoselov S.V."/>
            <person name="Paulsen I.T."/>
            <person name="Pazour G."/>
            <person name="Purton S."/>
            <person name="Ral J.P."/>
            <person name="Riano-Pachon D.M."/>
            <person name="Riekhof W."/>
            <person name="Rymarquis L."/>
            <person name="Schroda M."/>
            <person name="Stern D."/>
            <person name="Umen J."/>
            <person name="Willows R."/>
            <person name="Wilson N."/>
            <person name="Zimmer S.L."/>
            <person name="Allmer J."/>
            <person name="Balk J."/>
            <person name="Bisova K."/>
            <person name="Chen C.J."/>
            <person name="Elias M."/>
            <person name="Gendler K."/>
            <person name="Hauser C."/>
            <person name="Lamb M.R."/>
            <person name="Ledford H."/>
            <person name="Long J.C."/>
            <person name="Minagawa J."/>
            <person name="Page M.D."/>
            <person name="Pan J."/>
            <person name="Pootakham W."/>
            <person name="Roje S."/>
            <person name="Rose A."/>
            <person name="Stahlberg E."/>
            <person name="Terauchi A.M."/>
            <person name="Yang P."/>
            <person name="Ball S."/>
            <person name="Bowler C."/>
            <person name="Dieckmann C.L."/>
            <person name="Gladyshev V.N."/>
            <person name="Green P."/>
            <person name="Jorgensen R."/>
            <person name="Mayfield S."/>
            <person name="Mueller-Roeber B."/>
            <person name="Rajamani S."/>
            <person name="Sayre R.T."/>
            <person name="Brokstein P."/>
            <person name="Dubchak I."/>
            <person name="Goodstein D."/>
            <person name="Hornick L."/>
            <person name="Huang Y.W."/>
            <person name="Jhaveri J."/>
            <person name="Luo Y."/>
            <person name="Martinez D."/>
            <person name="Ngau W.C."/>
            <person name="Otillar B."/>
            <person name="Poliakov A."/>
            <person name="Porter A."/>
            <person name="Szajkowski L."/>
            <person name="Werner G."/>
            <person name="Zhou K."/>
            <person name="Grigoriev I.V."/>
            <person name="Rokhsar D.S."/>
            <person name="Grossman A.R."/>
        </authorList>
    </citation>
    <scope>NUCLEOTIDE SEQUENCE [LARGE SCALE GENOMIC DNA]</scope>
    <source>
        <strain evidence="5">CC-503</strain>
    </source>
</reference>
<feature type="chain" id="PRO_5014340491" description="WSC domain-containing protein" evidence="2">
    <location>
        <begin position="23"/>
        <end position="2674"/>
    </location>
</feature>
<dbReference type="Gramene" id="PNW74586">
    <property type="protein sequence ID" value="PNW74586"/>
    <property type="gene ID" value="CHLRE_12g491952v5"/>
</dbReference>
<dbReference type="RefSeq" id="XP_042918010.1">
    <property type="nucleotide sequence ID" value="XM_043067928.1"/>
</dbReference>
<gene>
    <name evidence="4" type="ORF">CHLRE_12g491952v5</name>
</gene>
<feature type="region of interest" description="Disordered" evidence="1">
    <location>
        <begin position="603"/>
        <end position="634"/>
    </location>
</feature>
<dbReference type="STRING" id="3055.A0A2K3D216"/>
<accession>A0A2K3D216</accession>
<feature type="signal peptide" evidence="2">
    <location>
        <begin position="1"/>
        <end position="22"/>
    </location>
</feature>
<dbReference type="EMBL" id="CM008973">
    <property type="protein sequence ID" value="PNW74586.1"/>
    <property type="molecule type" value="Genomic_DNA"/>
</dbReference>
<evidence type="ECO:0000259" key="3">
    <source>
        <dbReference type="PROSITE" id="PS51212"/>
    </source>
</evidence>
<dbReference type="InterPro" id="IPR052506">
    <property type="entry name" value="Bact_Fn-Binding"/>
</dbReference>
<evidence type="ECO:0000256" key="1">
    <source>
        <dbReference type="SAM" id="MobiDB-lite"/>
    </source>
</evidence>
<sequence length="2674" mass="280839">MISDALSLTVAFLFLLCAAGFAQDQRIASFTSLPVGALTGSSLSAQGIELSAGSNPVSPAWGEVVDCAAGWSYGGGTIMTAAGCTQALRFPYDDFSESFRPASPPSMFWSLSLTYRTTLPYVTLYLYPTSGQGNANACKVRLNRTEPIASPRPPAFVYSASNSVTVTASECGWGAGSTFFSFSFYVGVEDQRIATFTSLPVGALTGSSLSAQGIELSAGSNPVSPAWGEVVDCAAGWSYGGGTIMTAAGCTQALRFPYDDFSESFRPASPPSMFWSLSLTYRTTLPYVTLYLYPSTGQGNANACKVRLNRTEPIASPRPPAFVYSASHSVTVTASECGWSAGSTFFSFSFYVGVEGSAAGIDVFELLLESFTLEAGAAPSPSPPSPEPPSPEPPSPAPPSPQPLVFGSSRTINTSMLPLGDLTEASLEASGVGLVRLEGHIDTWGTVVDCAAGWLGLTTSYSGMTIHVAATGCSRALSFDTEGTVSLFRPVSPTSPFWRLTLTYRTAAPNVGVGFYQTGDTNYNYRCEKTLDRTEPIVTAPAPASFTYTAPPKTVTMTPADCVGGWPPGSTFDNFYIFTTLSDAGAVLWNLMIESFTIETGMAPSPSPMPPTPEPRTVPWPPSPEPPMPSPALPSTRRVSFDSFPLGDLTSTSLQAIGIGLGDPTFPTTPVWGEVVDCVAGWSYGLVSNTAMTAAGCVKTLRFPYALDTGRFAIASSPVDRFYSLTLTYRTTMPYADLVLQPVDSQYSPCTVKLNRTDPIDRRQPDVFTYAASPVTVTVTASECGYAAGSAFWSFQFYISYGDDDSELINVFELLIDSFVMETEAPVLASPPSPAPPSPAPPSPEPPSPAPPSPEPPSPAQPSPAPLVFGTSRAVAFTSLPVGALTSSSLSAQGIELSAGSNPVSPAWGEVVDCAAGWRYGGGTTMTAAGCTQALRFPYDDFSESFRPASPPIMFWSLSLTYRTTLPYVTLYLYPTSGQGNANACKVRLNRTEPIASPRPSAFVYSASNSVTVTASECGWSAGSTFFSFSFYVGVEGSSAGIDVFELLLDSLTMETGMAPLSSPSPPSPAPPSPEPQSPAPPSPQPPSPMPPSPEPPSLAPPSPEPPSPAPPSPAPLAFGSTRTASFDALPLGSLTLTSLEAQDIRLAHQNESNALPGWGQVVDCAAGWTNNGSWAMTATGCNKTLRLTNQLSDFFLPLSPPSTFWKLSITYRTFAFTGLVLYGTGDVNKFCEWTLQRTGDVKYNYRCEVVLKPTETIAGPEPAEFTYTASPNTVTMTPADCGWAAGSTFNSFFLFMYVEGDSFTIETGIAPSPPPSPAPPPPRTIPWPPSPEPPSPAPPIPLLASTRVVSIEVLPLGNLASTSLLGLGIGLDADMYTSSPAWGEVVDCAGGWSYEGTTMTAAGCNQTLRFPYQGSTGKFSPLWAPNDGFYSLSLTYRTTLPSVQLELFNWQDCTLRLNGTESIVRPRPAAFTYAVSKTVTVTPEACGWAAGSTFINFYFYVPPNEYIPGGIDVYELLIDSFTMETRMAPLPSPSPPSPAPLSPEPQNPAPPSPEPPSPMPPSPEPPSPAPPSLEPPSPAPPSPAPLAFGSTLTVSFDALPLGSLTLTSLEAQDIRLAHQNESNALPGWGQVVDCAAGWTTDDSWAMTATGCNKTLRLTNELSDFFLPLSPPSTFWKLSITYRTTFAYTGLVLYDTGDVNNFCERTLERSDPTPLPNPTTFTYIAAPITFTVTPADCGWDAGSTFDRFAIFIYTFMAVGRDRVELLLDSFTMKTGSAPSPPPPPPSPPMPPPRPPSPPPLPPSPPSPEHMVFGSTRTVSFDTLEIGLLTETSLEAQGLALSDYPFGTGHFKMTWGQVVDCAAGWYLAAAAVSMNAAGCKRSLQYKDEGFSSAFRPLSRVSEPPPFWRLTLTYRTTSPNVRVGFYKTGDVEYSNFCQVELKPTETIAGPAPAAFTYTAGPNTVTMTPADCDWDAGSTFDSFFFYIAMADDDAPVSELLTDSFTMETGMAPSPSPSPPSPAPPSPEPQSPAPPSPEPPTPMPPSPEPPSPVPPSPEPPSPAPPSPAPPNPPSPPPLPPPSPPPVSPPPPPPPPPPSPPPPDPLPPISSPLPPSPSPASSPPSPSPASPSPAPPSPAPVVAPSTLPSPAPPTPSPTGSPATPPPSPSPSPSPPSPIASALPSPPAPLQQSSSPPASPMIVATFRSFSLGCFAFDVVSASPSLRALPVTLATNDAAMTVAKCAGLTQAAGLDHYGLTNGHTCVGGVNRQQATQYGSLPESACDRPCPGDSRQTCGGGPIDSADSAGTQLSALSLYSFNPASPPPRPPPRAPRTRPARPGSAAKPPSPAPPQPTPPSPSRRAEAQALTRTAATDLPALQKDVSPTINGIPSARSLLLLSPTAVPVFTATLLGASAAELRAPVLASARVGMGRLVAFGSEAMLTSCCNQPGAAAAANGTESAAEINKIIANAANWARAAAGAAGRKANIRVADPRLDAVARFIVSMLPDIFAKSRQDYYMSLTTFAKGGHERCDVYLVLGADPQQRYDTKVRDALRSFLENGKGVLLAGPVVADAGISGAAAPVPSDEWTLPDIMFTKQNGVTAVASATAVAPSGVAAEHFRELLSRLLQIKARSSSPEFISLKARVMRARSDIAVTDMSQFDEVLKAKIAEFDRDIAEL</sequence>